<protein>
    <submittedName>
        <fullName evidence="1">SAM-dependent methyltransferase</fullName>
    </submittedName>
</protein>
<dbReference type="Pfam" id="PF04672">
    <property type="entry name" value="Methyltransf_19"/>
    <property type="match status" value="1"/>
</dbReference>
<dbReference type="InterPro" id="IPR029063">
    <property type="entry name" value="SAM-dependent_MTases_sf"/>
</dbReference>
<keyword evidence="1" id="KW-0489">Methyltransferase</keyword>
<accession>A0A4U0MT28</accession>
<dbReference type="AlphaFoldDB" id="A0A4U0MT28"/>
<dbReference type="SUPFAM" id="SSF53335">
    <property type="entry name" value="S-adenosyl-L-methionine-dependent methyltransferases"/>
    <property type="match status" value="1"/>
</dbReference>
<keyword evidence="1" id="KW-0808">Transferase</keyword>
<organism evidence="1 2">
    <name type="scientific">Streptomyces piniterrae</name>
    <dbReference type="NCBI Taxonomy" id="2571125"/>
    <lineage>
        <taxon>Bacteria</taxon>
        <taxon>Bacillati</taxon>
        <taxon>Actinomycetota</taxon>
        <taxon>Actinomycetes</taxon>
        <taxon>Kitasatosporales</taxon>
        <taxon>Streptomycetaceae</taxon>
        <taxon>Streptomyces</taxon>
    </lineage>
</organism>
<comment type="caution">
    <text evidence="1">The sequence shown here is derived from an EMBL/GenBank/DDBJ whole genome shotgun (WGS) entry which is preliminary data.</text>
</comment>
<sequence>MSDQEPVVDLRLDRAHSSRIYDYLLGGKTNFLADRMAAGNVLGVFPSALVAARINREFMHRTTRFLATAGMRQYLDIGTGIPTPPNLHELAQGIAPDARVVYTDNDPIVLAHAAALLRGTPEGRTAYLQADVRDPASILGSPQLRDTLDLGRPVALSLNALMHFVTDDGQDRAHTIVETLKDALPSGSYLAMTHATADFDPETMLKILTIYRDAGTTIQYRSHAEFHRFFDGWELLEPGIALAHQWRPDRPEDATHVTDAEAGCYAALARKP</sequence>
<dbReference type="GO" id="GO:0032259">
    <property type="term" value="P:methylation"/>
    <property type="evidence" value="ECO:0007669"/>
    <property type="project" value="UniProtKB-KW"/>
</dbReference>
<dbReference type="OrthoDB" id="4134439at2"/>
<dbReference type="EMBL" id="SUMB01000013">
    <property type="protein sequence ID" value="TJZ44053.1"/>
    <property type="molecule type" value="Genomic_DNA"/>
</dbReference>
<reference evidence="1 2" key="1">
    <citation type="submission" date="2019-04" db="EMBL/GenBank/DDBJ databases">
        <title>Streptomyces piniterrae sp. nov., a heliquinomycin-producing actinomycete isolated from rhizosphere soil of Pinus yunnanensis.</title>
        <authorList>
            <person name="Zhuang X."/>
            <person name="Zhao J."/>
        </authorList>
    </citation>
    <scope>NUCLEOTIDE SEQUENCE [LARGE SCALE GENOMIC DNA]</scope>
    <source>
        <strain evidence="2">jys28</strain>
    </source>
</reference>
<name>A0A4U0MT28_9ACTN</name>
<evidence type="ECO:0000313" key="2">
    <source>
        <dbReference type="Proteomes" id="UP000308697"/>
    </source>
</evidence>
<dbReference type="PIRSF" id="PIRSF017393">
    <property type="entry name" value="MTase_SAV2177"/>
    <property type="match status" value="1"/>
</dbReference>
<proteinExistence type="predicted"/>
<dbReference type="GO" id="GO:0008168">
    <property type="term" value="F:methyltransferase activity"/>
    <property type="evidence" value="ECO:0007669"/>
    <property type="project" value="UniProtKB-KW"/>
</dbReference>
<dbReference type="InterPro" id="IPR006764">
    <property type="entry name" value="SAM_dep_MeTrfase_SAV2177_type"/>
</dbReference>
<dbReference type="Gene3D" id="3.40.50.150">
    <property type="entry name" value="Vaccinia Virus protein VP39"/>
    <property type="match status" value="1"/>
</dbReference>
<gene>
    <name evidence="1" type="ORF">FCH28_31055</name>
</gene>
<dbReference type="Proteomes" id="UP000308697">
    <property type="component" value="Unassembled WGS sequence"/>
</dbReference>
<keyword evidence="2" id="KW-1185">Reference proteome</keyword>
<dbReference type="RefSeq" id="WP_136743517.1">
    <property type="nucleotide sequence ID" value="NZ_SUMB01000013.1"/>
</dbReference>
<evidence type="ECO:0000313" key="1">
    <source>
        <dbReference type="EMBL" id="TJZ44053.1"/>
    </source>
</evidence>